<sequence>MFGVDTREGRLLMFPNTWQHRVGPFKLVDPSKPGHRKIVALFLVDSYINIISIMAYVPCQQQQQQWWWWDCIAEEVP</sequence>
<name>A0A9P5Z7P7_9AGAR</name>
<dbReference type="AlphaFoldDB" id="A0A9P5Z7P7"/>
<evidence type="ECO:0000259" key="1">
    <source>
        <dbReference type="Pfam" id="PF14033"/>
    </source>
</evidence>
<accession>A0A9P5Z7P7</accession>
<dbReference type="PANTHER" id="PTHR33119:SF1">
    <property type="entry name" value="FE2OG DIOXYGENASE DOMAIN-CONTAINING PROTEIN"/>
    <property type="match status" value="1"/>
</dbReference>
<gene>
    <name evidence="2" type="ORF">BDN70DRAFT_876031</name>
</gene>
<dbReference type="InterPro" id="IPR049192">
    <property type="entry name" value="DUF4246_C"/>
</dbReference>
<keyword evidence="3" id="KW-1185">Reference proteome</keyword>
<evidence type="ECO:0000313" key="2">
    <source>
        <dbReference type="EMBL" id="KAF9481710.1"/>
    </source>
</evidence>
<proteinExistence type="predicted"/>
<dbReference type="EMBL" id="MU155175">
    <property type="protein sequence ID" value="KAF9481710.1"/>
    <property type="molecule type" value="Genomic_DNA"/>
</dbReference>
<dbReference type="OrthoDB" id="415532at2759"/>
<dbReference type="PANTHER" id="PTHR33119">
    <property type="entry name" value="IFI3P"/>
    <property type="match status" value="1"/>
</dbReference>
<dbReference type="InterPro" id="IPR025340">
    <property type="entry name" value="DUF4246"/>
</dbReference>
<organism evidence="2 3">
    <name type="scientific">Pholiota conissans</name>
    <dbReference type="NCBI Taxonomy" id="109636"/>
    <lineage>
        <taxon>Eukaryota</taxon>
        <taxon>Fungi</taxon>
        <taxon>Dikarya</taxon>
        <taxon>Basidiomycota</taxon>
        <taxon>Agaricomycotina</taxon>
        <taxon>Agaricomycetes</taxon>
        <taxon>Agaricomycetidae</taxon>
        <taxon>Agaricales</taxon>
        <taxon>Agaricineae</taxon>
        <taxon>Strophariaceae</taxon>
        <taxon>Pholiota</taxon>
    </lineage>
</organism>
<dbReference type="Proteomes" id="UP000807469">
    <property type="component" value="Unassembled WGS sequence"/>
</dbReference>
<feature type="domain" description="DUF4246" evidence="1">
    <location>
        <begin position="4"/>
        <end position="67"/>
    </location>
</feature>
<evidence type="ECO:0000313" key="3">
    <source>
        <dbReference type="Proteomes" id="UP000807469"/>
    </source>
</evidence>
<reference evidence="2" key="1">
    <citation type="submission" date="2020-11" db="EMBL/GenBank/DDBJ databases">
        <authorList>
            <consortium name="DOE Joint Genome Institute"/>
            <person name="Ahrendt S."/>
            <person name="Riley R."/>
            <person name="Andreopoulos W."/>
            <person name="Labutti K."/>
            <person name="Pangilinan J."/>
            <person name="Ruiz-Duenas F.J."/>
            <person name="Barrasa J.M."/>
            <person name="Sanchez-Garcia M."/>
            <person name="Camarero S."/>
            <person name="Miyauchi S."/>
            <person name="Serrano A."/>
            <person name="Linde D."/>
            <person name="Babiker R."/>
            <person name="Drula E."/>
            <person name="Ayuso-Fernandez I."/>
            <person name="Pacheco R."/>
            <person name="Padilla G."/>
            <person name="Ferreira P."/>
            <person name="Barriuso J."/>
            <person name="Kellner H."/>
            <person name="Castanera R."/>
            <person name="Alfaro M."/>
            <person name="Ramirez L."/>
            <person name="Pisabarro A.G."/>
            <person name="Kuo A."/>
            <person name="Tritt A."/>
            <person name="Lipzen A."/>
            <person name="He G."/>
            <person name="Yan M."/>
            <person name="Ng V."/>
            <person name="Cullen D."/>
            <person name="Martin F."/>
            <person name="Rosso M.-N."/>
            <person name="Henrissat B."/>
            <person name="Hibbett D."/>
            <person name="Martinez A.T."/>
            <person name="Grigoriev I.V."/>
        </authorList>
    </citation>
    <scope>NUCLEOTIDE SEQUENCE</scope>
    <source>
        <strain evidence="2">CIRM-BRFM 674</strain>
    </source>
</reference>
<dbReference type="Pfam" id="PF14033">
    <property type="entry name" value="DUF4246"/>
    <property type="match status" value="1"/>
</dbReference>
<comment type="caution">
    <text evidence="2">The sequence shown here is derived from an EMBL/GenBank/DDBJ whole genome shotgun (WGS) entry which is preliminary data.</text>
</comment>
<protein>
    <recommendedName>
        <fullName evidence="1">DUF4246 domain-containing protein</fullName>
    </recommendedName>
</protein>